<dbReference type="OrthoDB" id="2672222at2759"/>
<dbReference type="EMBL" id="KN831975">
    <property type="protein sequence ID" value="KIO03565.1"/>
    <property type="molecule type" value="Genomic_DNA"/>
</dbReference>
<reference evidence="2" key="2">
    <citation type="submission" date="2015-01" db="EMBL/GenBank/DDBJ databases">
        <title>Evolutionary Origins and Diversification of the Mycorrhizal Mutualists.</title>
        <authorList>
            <consortium name="DOE Joint Genome Institute"/>
            <consortium name="Mycorrhizal Genomics Consortium"/>
            <person name="Kohler A."/>
            <person name="Kuo A."/>
            <person name="Nagy L.G."/>
            <person name="Floudas D."/>
            <person name="Copeland A."/>
            <person name="Barry K.W."/>
            <person name="Cichocki N."/>
            <person name="Veneault-Fourrey C."/>
            <person name="LaButti K."/>
            <person name="Lindquist E.A."/>
            <person name="Lipzen A."/>
            <person name="Lundell T."/>
            <person name="Morin E."/>
            <person name="Murat C."/>
            <person name="Riley R."/>
            <person name="Ohm R."/>
            <person name="Sun H."/>
            <person name="Tunlid A."/>
            <person name="Henrissat B."/>
            <person name="Grigoriev I.V."/>
            <person name="Hibbett D.S."/>
            <person name="Martin F."/>
        </authorList>
    </citation>
    <scope>NUCLEOTIDE SEQUENCE [LARGE SCALE GENOMIC DNA]</scope>
    <source>
        <strain evidence="2">Marx 270</strain>
    </source>
</reference>
<organism evidence="1 2">
    <name type="scientific">Pisolithus tinctorius Marx 270</name>
    <dbReference type="NCBI Taxonomy" id="870435"/>
    <lineage>
        <taxon>Eukaryota</taxon>
        <taxon>Fungi</taxon>
        <taxon>Dikarya</taxon>
        <taxon>Basidiomycota</taxon>
        <taxon>Agaricomycotina</taxon>
        <taxon>Agaricomycetes</taxon>
        <taxon>Agaricomycetidae</taxon>
        <taxon>Boletales</taxon>
        <taxon>Sclerodermatineae</taxon>
        <taxon>Pisolithaceae</taxon>
        <taxon>Pisolithus</taxon>
    </lineage>
</organism>
<proteinExistence type="predicted"/>
<evidence type="ECO:0000313" key="2">
    <source>
        <dbReference type="Proteomes" id="UP000054217"/>
    </source>
</evidence>
<dbReference type="AlphaFoldDB" id="A0A0C3NRS0"/>
<dbReference type="InParanoid" id="A0A0C3NRS0"/>
<evidence type="ECO:0000313" key="1">
    <source>
        <dbReference type="EMBL" id="KIO03565.1"/>
    </source>
</evidence>
<dbReference type="HOGENOM" id="CLU_2062456_0_0_1"/>
<reference evidence="1 2" key="1">
    <citation type="submission" date="2014-04" db="EMBL/GenBank/DDBJ databases">
        <authorList>
            <consortium name="DOE Joint Genome Institute"/>
            <person name="Kuo A."/>
            <person name="Kohler A."/>
            <person name="Costa M.D."/>
            <person name="Nagy L.G."/>
            <person name="Floudas D."/>
            <person name="Copeland A."/>
            <person name="Barry K.W."/>
            <person name="Cichocki N."/>
            <person name="Veneault-Fourrey C."/>
            <person name="LaButti K."/>
            <person name="Lindquist E.A."/>
            <person name="Lipzen A."/>
            <person name="Lundell T."/>
            <person name="Morin E."/>
            <person name="Murat C."/>
            <person name="Sun H."/>
            <person name="Tunlid A."/>
            <person name="Henrissat B."/>
            <person name="Grigoriev I.V."/>
            <person name="Hibbett D.S."/>
            <person name="Martin F."/>
            <person name="Nordberg H.P."/>
            <person name="Cantor M.N."/>
            <person name="Hua S.X."/>
        </authorList>
    </citation>
    <scope>NUCLEOTIDE SEQUENCE [LARGE SCALE GENOMIC DNA]</scope>
    <source>
        <strain evidence="1 2">Marx 270</strain>
    </source>
</reference>
<keyword evidence="2" id="KW-1185">Reference proteome</keyword>
<accession>A0A0C3NRS0</accession>
<protein>
    <submittedName>
        <fullName evidence="1">Uncharacterized protein</fullName>
    </submittedName>
</protein>
<name>A0A0C3NRS0_PISTI</name>
<sequence>MSSESLTCILNAVQDVIYLKVDGSMSDWNTHCFTIDIATPSPKKIIFHLKNLTTVPAKDNQPADMDSSPEEIALNKVKEASLELNIVQRIFMQAYEGYIRLQEAYL</sequence>
<dbReference type="Proteomes" id="UP000054217">
    <property type="component" value="Unassembled WGS sequence"/>
</dbReference>
<gene>
    <name evidence="1" type="ORF">M404DRAFT_26871</name>
</gene>